<name>A0AAE7BWL1_9GAMM</name>
<dbReference type="Gene3D" id="3.20.20.70">
    <property type="entry name" value="Aldolase class I"/>
    <property type="match status" value="1"/>
</dbReference>
<evidence type="ECO:0000256" key="1">
    <source>
        <dbReference type="ARBA" id="ARBA00001917"/>
    </source>
</evidence>
<keyword evidence="4" id="KW-0521">NADP</keyword>
<dbReference type="InterPro" id="IPR044152">
    <property type="entry name" value="YqjM-like"/>
</dbReference>
<accession>A0AAE7BWL1</accession>
<dbReference type="EMBL" id="CP044463">
    <property type="protein sequence ID" value="QIC66444.1"/>
    <property type="molecule type" value="Genomic_DNA"/>
</dbReference>
<protein>
    <submittedName>
        <fullName evidence="7">NADH:flavin oxidoreductase/NADH oxidase</fullName>
    </submittedName>
</protein>
<reference evidence="7 8" key="1">
    <citation type="submission" date="2019-09" db="EMBL/GenBank/DDBJ databases">
        <title>Non-baumannii Acinetobacter spp. carrying blaNDM-1 isolated in China.</title>
        <authorList>
            <person name="Cui C."/>
            <person name="Chen C."/>
            <person name="Sun J."/>
            <person name="Liu Y."/>
        </authorList>
    </citation>
    <scope>NUCLEOTIDE SEQUENCE [LARGE SCALE GENOMIC DNA]</scope>
    <source>
        <strain evidence="7 8">HZE23-1</strain>
    </source>
</reference>
<dbReference type="PANTHER" id="PTHR43303">
    <property type="entry name" value="NADPH DEHYDROGENASE C23G7.10C-RELATED"/>
    <property type="match status" value="1"/>
</dbReference>
<feature type="domain" description="NADH:flavin oxidoreductase/NADH oxidase N-terminal" evidence="6">
    <location>
        <begin position="4"/>
        <end position="341"/>
    </location>
</feature>
<dbReference type="CDD" id="cd02932">
    <property type="entry name" value="OYE_YqiM_FMN"/>
    <property type="match status" value="1"/>
</dbReference>
<dbReference type="PANTHER" id="PTHR43303:SF4">
    <property type="entry name" value="NADPH DEHYDROGENASE C23G7.10C-RELATED"/>
    <property type="match status" value="1"/>
</dbReference>
<keyword evidence="2" id="KW-0285">Flavoprotein</keyword>
<dbReference type="GO" id="GO:0010181">
    <property type="term" value="F:FMN binding"/>
    <property type="evidence" value="ECO:0007669"/>
    <property type="project" value="InterPro"/>
</dbReference>
<dbReference type="InterPro" id="IPR001155">
    <property type="entry name" value="OxRdtase_FMN_N"/>
</dbReference>
<dbReference type="GO" id="GO:0050661">
    <property type="term" value="F:NADP binding"/>
    <property type="evidence" value="ECO:0007669"/>
    <property type="project" value="InterPro"/>
</dbReference>
<sequence>MTLLFQPMQFGSLQLNNKIVIAPMCQYSATEQGEITYWHEQQWANYALSGAGLCIVEATAVQPQGRISYADLGLWNDSQTAQIKTLLEKVRSLSPMPFAIQLAHAGRKASTDKPWEGKGQIAPDQPLGWQTVSASDIPFQAHEHPPKALSLEEIQQVIQDFAASAKRAVEAGFELIELHAAHGYLLHQFMSPLSNQRQDQYGGSFENRIRLTLEVFKAMKDAVPEGYPIGVRISATDWMKEVESWNIEAAVELSKALEASGAVYIHVSSAGLHVDQKIDVHPNYQVPFAEAIKKAVNIPVIAVGLITEAMQAEGILQYGQADAIALARGILYDPRWPWHAAATLGETVEVTPQYLRCQPHGLRDLLKPFSLADK</sequence>
<evidence type="ECO:0000256" key="4">
    <source>
        <dbReference type="ARBA" id="ARBA00022857"/>
    </source>
</evidence>
<dbReference type="GO" id="GO:0003959">
    <property type="term" value="F:NADPH dehydrogenase activity"/>
    <property type="evidence" value="ECO:0007669"/>
    <property type="project" value="InterPro"/>
</dbReference>
<dbReference type="Proteomes" id="UP000503505">
    <property type="component" value="Chromosome"/>
</dbReference>
<evidence type="ECO:0000313" key="8">
    <source>
        <dbReference type="Proteomes" id="UP000503505"/>
    </source>
</evidence>
<evidence type="ECO:0000256" key="3">
    <source>
        <dbReference type="ARBA" id="ARBA00022643"/>
    </source>
</evidence>
<evidence type="ECO:0000256" key="5">
    <source>
        <dbReference type="ARBA" id="ARBA00023002"/>
    </source>
</evidence>
<gene>
    <name evidence="7" type="ORF">FSC10_03290</name>
</gene>
<dbReference type="SUPFAM" id="SSF51395">
    <property type="entry name" value="FMN-linked oxidoreductases"/>
    <property type="match status" value="1"/>
</dbReference>
<proteinExistence type="predicted"/>
<dbReference type="RefSeq" id="WP_163170931.1">
    <property type="nucleotide sequence ID" value="NZ_CP044463.1"/>
</dbReference>
<dbReference type="AlphaFoldDB" id="A0AAE7BWL1"/>
<evidence type="ECO:0000313" key="7">
    <source>
        <dbReference type="EMBL" id="QIC66444.1"/>
    </source>
</evidence>
<comment type="cofactor">
    <cofactor evidence="1">
        <name>FMN</name>
        <dbReference type="ChEBI" id="CHEBI:58210"/>
    </cofactor>
</comment>
<keyword evidence="5" id="KW-0560">Oxidoreductase</keyword>
<dbReference type="Pfam" id="PF00724">
    <property type="entry name" value="Oxidored_FMN"/>
    <property type="match status" value="1"/>
</dbReference>
<organism evidence="7 8">
    <name type="scientific">Acinetobacter schindleri</name>
    <dbReference type="NCBI Taxonomy" id="108981"/>
    <lineage>
        <taxon>Bacteria</taxon>
        <taxon>Pseudomonadati</taxon>
        <taxon>Pseudomonadota</taxon>
        <taxon>Gammaproteobacteria</taxon>
        <taxon>Moraxellales</taxon>
        <taxon>Moraxellaceae</taxon>
        <taxon>Acinetobacter</taxon>
    </lineage>
</organism>
<evidence type="ECO:0000259" key="6">
    <source>
        <dbReference type="Pfam" id="PF00724"/>
    </source>
</evidence>
<dbReference type="InterPro" id="IPR013785">
    <property type="entry name" value="Aldolase_TIM"/>
</dbReference>
<keyword evidence="3" id="KW-0288">FMN</keyword>
<evidence type="ECO:0000256" key="2">
    <source>
        <dbReference type="ARBA" id="ARBA00022630"/>
    </source>
</evidence>